<keyword evidence="2 10" id="KW-0963">Cytoplasm</keyword>
<keyword evidence="4 13" id="KW-0479">Metal-binding</keyword>
<dbReference type="GO" id="GO:0005737">
    <property type="term" value="C:cytoplasm"/>
    <property type="evidence" value="ECO:0007669"/>
    <property type="project" value="UniProtKB-SubCell"/>
</dbReference>
<feature type="binding site" evidence="13">
    <location>
        <position position="499"/>
    </location>
    <ligand>
        <name>Ca(2+)</name>
        <dbReference type="ChEBI" id="CHEBI:29108"/>
    </ligand>
</feature>
<accession>A0A1S8NI44</accession>
<evidence type="ECO:0000256" key="2">
    <source>
        <dbReference type="ARBA" id="ARBA00022490"/>
    </source>
</evidence>
<evidence type="ECO:0000256" key="7">
    <source>
        <dbReference type="ARBA" id="ARBA00022833"/>
    </source>
</evidence>
<dbReference type="Pfam" id="PF22505">
    <property type="entry name" value="RNase_J_b_CASP"/>
    <property type="match status" value="1"/>
</dbReference>
<dbReference type="CDD" id="cd07714">
    <property type="entry name" value="RNaseJ_MBL-fold"/>
    <property type="match status" value="1"/>
</dbReference>
<evidence type="ECO:0000256" key="1">
    <source>
        <dbReference type="ARBA" id="ARBA00004496"/>
    </source>
</evidence>
<feature type="binding site" evidence="13">
    <location>
        <position position="131"/>
    </location>
    <ligand>
        <name>Zn(2+)</name>
        <dbReference type="ChEBI" id="CHEBI:29105"/>
        <label>1</label>
        <note>catalytic</note>
    </ligand>
</feature>
<dbReference type="PANTHER" id="PTHR43694">
    <property type="entry name" value="RIBONUCLEASE J"/>
    <property type="match status" value="1"/>
</dbReference>
<dbReference type="GO" id="GO:0008270">
    <property type="term" value="F:zinc ion binding"/>
    <property type="evidence" value="ECO:0007669"/>
    <property type="project" value="InterPro"/>
</dbReference>
<keyword evidence="9 10" id="KW-0694">RNA-binding</keyword>
<keyword evidence="6 10" id="KW-0378">Hydrolase</keyword>
<feature type="binding site" evidence="13">
    <location>
        <position position="129"/>
    </location>
    <ligand>
        <name>Zn(2+)</name>
        <dbReference type="ChEBI" id="CHEBI:29105"/>
        <label>1</label>
        <note>catalytic</note>
    </ligand>
</feature>
<dbReference type="NCBIfam" id="TIGR00649">
    <property type="entry name" value="MG423"/>
    <property type="match status" value="1"/>
</dbReference>
<evidence type="ECO:0000256" key="8">
    <source>
        <dbReference type="ARBA" id="ARBA00022839"/>
    </source>
</evidence>
<name>A0A1S8NI44_CLOSA</name>
<dbReference type="InterPro" id="IPR030854">
    <property type="entry name" value="RNase_J_bac"/>
</dbReference>
<dbReference type="GO" id="GO:0003723">
    <property type="term" value="F:RNA binding"/>
    <property type="evidence" value="ECO:0007669"/>
    <property type="project" value="UniProtKB-UniRule"/>
</dbReference>
<feature type="binding site" evidence="13">
    <location>
        <position position="197"/>
    </location>
    <ligand>
        <name>Zn(2+)</name>
        <dbReference type="ChEBI" id="CHEBI:29105"/>
        <label>1</label>
        <note>catalytic</note>
    </ligand>
</feature>
<protein>
    <recommendedName>
        <fullName evidence="10">Ribonuclease J</fullName>
        <shortName evidence="10">RNase J</shortName>
        <ecNumber evidence="10">3.1.-.-</ecNumber>
    </recommendedName>
</protein>
<feature type="active site" description="Proton acceptor" evidence="11">
    <location>
        <position position="424"/>
    </location>
</feature>
<reference evidence="15 16" key="1">
    <citation type="submission" date="2016-05" db="EMBL/GenBank/DDBJ databases">
        <title>Microbial solvent formation.</title>
        <authorList>
            <person name="Poehlein A."/>
            <person name="Montoya Solano J.D."/>
            <person name="Flitsch S."/>
            <person name="Krabben P."/>
            <person name="Duerre P."/>
            <person name="Daniel R."/>
        </authorList>
    </citation>
    <scope>NUCLEOTIDE SEQUENCE [LARGE SCALE GENOMIC DNA]</scope>
    <source>
        <strain evidence="15 16">L1-8</strain>
    </source>
</reference>
<feature type="domain" description="Metallo-beta-lactamase" evidence="14">
    <location>
        <begin position="76"/>
        <end position="271"/>
    </location>
</feature>
<comment type="similarity">
    <text evidence="10">Belongs to the metallo-beta-lactamase superfamily. RNA-metabolizing metallo-beta-lactamase-like family. Bacterial RNase J subfamily.</text>
</comment>
<gene>
    <name evidence="15" type="primary">rnjA_1</name>
    <name evidence="10" type="synonym">rnj</name>
    <name evidence="15" type="ORF">CLOSAC_04250</name>
</gene>
<dbReference type="InterPro" id="IPR004613">
    <property type="entry name" value="RNase_J"/>
</dbReference>
<dbReference type="EMBL" id="LZYZ01000001">
    <property type="protein sequence ID" value="OOM16154.1"/>
    <property type="molecule type" value="Genomic_DNA"/>
</dbReference>
<dbReference type="InterPro" id="IPR041636">
    <property type="entry name" value="RNase_J_C"/>
</dbReference>
<evidence type="ECO:0000256" key="11">
    <source>
        <dbReference type="PIRSR" id="PIRSR004803-1"/>
    </source>
</evidence>
<dbReference type="Gene3D" id="3.60.15.10">
    <property type="entry name" value="Ribonuclease Z/Hydroxyacylglutathione hydrolase-like"/>
    <property type="match status" value="1"/>
</dbReference>
<keyword evidence="7 13" id="KW-0862">Zinc</keyword>
<dbReference type="Pfam" id="PF00753">
    <property type="entry name" value="Lactamase_B"/>
    <property type="match status" value="1"/>
</dbReference>
<evidence type="ECO:0000256" key="10">
    <source>
        <dbReference type="HAMAP-Rule" id="MF_01491"/>
    </source>
</evidence>
<feature type="binding site" evidence="10 12">
    <location>
        <begin position="420"/>
        <end position="424"/>
    </location>
    <ligand>
        <name>substrate</name>
    </ligand>
</feature>
<feature type="binding site" evidence="13">
    <location>
        <position position="104"/>
    </location>
    <ligand>
        <name>Ca(2+)</name>
        <dbReference type="ChEBI" id="CHEBI:29108"/>
    </ligand>
</feature>
<dbReference type="HAMAP" id="MF_01491">
    <property type="entry name" value="RNase_J_bact"/>
    <property type="match status" value="1"/>
</dbReference>
<feature type="binding site" evidence="13">
    <location>
        <position position="134"/>
    </location>
    <ligand>
        <name>Zn(2+)</name>
        <dbReference type="ChEBI" id="CHEBI:29105"/>
        <label>1</label>
        <note>catalytic</note>
    </ligand>
</feature>
<dbReference type="Pfam" id="PF17770">
    <property type="entry name" value="RNase_J_C"/>
    <property type="match status" value="1"/>
</dbReference>
<dbReference type="FunFam" id="3.10.20.580:FF:000001">
    <property type="entry name" value="Ribonuclease J"/>
    <property type="match status" value="1"/>
</dbReference>
<dbReference type="InterPro" id="IPR001587">
    <property type="entry name" value="RNase_J_CS"/>
</dbReference>
<feature type="binding site" evidence="13">
    <location>
        <position position="133"/>
    </location>
    <ligand>
        <name>Zn(2+)</name>
        <dbReference type="ChEBI" id="CHEBI:29105"/>
        <label>1</label>
        <note>catalytic</note>
    </ligand>
</feature>
<dbReference type="Gene3D" id="3.10.20.580">
    <property type="match status" value="1"/>
</dbReference>
<proteinExistence type="inferred from homology"/>
<evidence type="ECO:0000256" key="5">
    <source>
        <dbReference type="ARBA" id="ARBA00022759"/>
    </source>
</evidence>
<feature type="binding site" evidence="13">
    <location>
        <position position="106"/>
    </location>
    <ligand>
        <name>Ca(2+)</name>
        <dbReference type="ChEBI" id="CHEBI:29108"/>
    </ligand>
</feature>
<comment type="cofactor">
    <cofactor evidence="13">
        <name>Zn(2+)</name>
        <dbReference type="ChEBI" id="CHEBI:29105"/>
    </cofactor>
    <text evidence="13">Binds 2 Zn(2+) ions per subunit. It is not clear if Zn(2+) or Mg(2+) is physiologically important.</text>
</comment>
<dbReference type="PROSITE" id="PS01292">
    <property type="entry name" value="UPF0036"/>
    <property type="match status" value="1"/>
</dbReference>
<keyword evidence="8 10" id="KW-0269">Exonuclease</keyword>
<dbReference type="InterPro" id="IPR036866">
    <property type="entry name" value="RibonucZ/Hydroxyglut_hydro"/>
</dbReference>
<dbReference type="STRING" id="169679.CSACC_38270"/>
<comment type="subcellular location">
    <subcellularLocation>
        <location evidence="1 10">Cytoplasm</location>
    </subcellularLocation>
</comment>
<dbReference type="SMART" id="SM00849">
    <property type="entry name" value="Lactamase_B"/>
    <property type="match status" value="1"/>
</dbReference>
<feature type="binding site" evidence="13">
    <location>
        <position position="446"/>
    </location>
    <ligand>
        <name>Zn(2+)</name>
        <dbReference type="ChEBI" id="CHEBI:29105"/>
        <label>1</label>
        <note>catalytic</note>
    </ligand>
</feature>
<dbReference type="SUPFAM" id="SSF56281">
    <property type="entry name" value="Metallo-hydrolase/oxidoreductase"/>
    <property type="match status" value="1"/>
</dbReference>
<dbReference type="GO" id="GO:0006364">
    <property type="term" value="P:rRNA processing"/>
    <property type="evidence" value="ECO:0007669"/>
    <property type="project" value="UniProtKB-UniRule"/>
</dbReference>
<evidence type="ECO:0000256" key="9">
    <source>
        <dbReference type="ARBA" id="ARBA00022884"/>
    </source>
</evidence>
<evidence type="ECO:0000256" key="3">
    <source>
        <dbReference type="ARBA" id="ARBA00022722"/>
    </source>
</evidence>
<dbReference type="GO" id="GO:0004521">
    <property type="term" value="F:RNA endonuclease activity"/>
    <property type="evidence" value="ECO:0007669"/>
    <property type="project" value="UniProtKB-UniRule"/>
</dbReference>
<dbReference type="InterPro" id="IPR055132">
    <property type="entry name" value="RNase_J_b_CASP"/>
</dbReference>
<comment type="caution">
    <text evidence="15">The sequence shown here is derived from an EMBL/GenBank/DDBJ whole genome shotgun (WGS) entry which is preliminary data.</text>
</comment>
<dbReference type="Pfam" id="PF07521">
    <property type="entry name" value="RMMBL"/>
    <property type="match status" value="1"/>
</dbReference>
<evidence type="ECO:0000256" key="13">
    <source>
        <dbReference type="PIRSR" id="PIRSR004803-3"/>
    </source>
</evidence>
<keyword evidence="10" id="KW-0698">rRNA processing</keyword>
<evidence type="ECO:0000313" key="16">
    <source>
        <dbReference type="Proteomes" id="UP000191154"/>
    </source>
</evidence>
<dbReference type="InterPro" id="IPR011108">
    <property type="entry name" value="RMMBL"/>
</dbReference>
<dbReference type="InterPro" id="IPR001279">
    <property type="entry name" value="Metallo-B-lactamas"/>
</dbReference>
<evidence type="ECO:0000256" key="12">
    <source>
        <dbReference type="PIRSR" id="PIRSR004803-2"/>
    </source>
</evidence>
<dbReference type="AlphaFoldDB" id="A0A1S8NI44"/>
<evidence type="ECO:0000256" key="4">
    <source>
        <dbReference type="ARBA" id="ARBA00022723"/>
    </source>
</evidence>
<dbReference type="Gene3D" id="3.40.50.10710">
    <property type="entry name" value="Metallo-hydrolase/oxidoreductase"/>
    <property type="match status" value="1"/>
</dbReference>
<feature type="binding site" evidence="13">
    <location>
        <position position="219"/>
    </location>
    <ligand>
        <name>Zn(2+)</name>
        <dbReference type="ChEBI" id="CHEBI:29105"/>
        <label>1</label>
        <note>catalytic</note>
    </ligand>
</feature>
<comment type="subunit">
    <text evidence="10">Homodimer, may be a subunit of the RNA degradosome.</text>
</comment>
<comment type="cofactor">
    <cofactor evidence="13">
        <name>Ca(2+)</name>
        <dbReference type="ChEBI" id="CHEBI:29108"/>
    </cofactor>
    <text evidence="13">Binds 1 Ca(2+) cation per subunit. Seen in 1 crystal structure, it is not clear if it is physiologically important.</text>
</comment>
<comment type="function">
    <text evidence="10">An RNase that has 5'-3' exonuclease and possibly endonuclease activity. Involved in maturation of rRNA and in some organisms also mRNA maturation and/or decay.</text>
</comment>
<dbReference type="Proteomes" id="UP000191154">
    <property type="component" value="Unassembled WGS sequence"/>
</dbReference>
<feature type="binding site" evidence="12">
    <location>
        <begin position="288"/>
        <end position="290"/>
    </location>
    <ligand>
        <name>substrate</name>
    </ligand>
</feature>
<evidence type="ECO:0000256" key="6">
    <source>
        <dbReference type="ARBA" id="ARBA00022801"/>
    </source>
</evidence>
<dbReference type="EC" id="3.1.-.-" evidence="10"/>
<evidence type="ECO:0000259" key="14">
    <source>
        <dbReference type="SMART" id="SM00849"/>
    </source>
</evidence>
<dbReference type="InterPro" id="IPR042173">
    <property type="entry name" value="RNase_J_2"/>
</dbReference>
<sequence>MNNKDNILDYKDKNLNTPIVNEKQVDNNIKYKKNDTLKLGDFNKKNISGKLKHKSNSLKKRNTLKIIPLGGLGEIGKNMTAFEYKDEIIVIDCGLAFPDEDLYGIDIVIPDVTYLINNKDKVKGFFITHGHEDHIGGLPYVLKQINVPIYGAKLTIGLIEGKLEEHKMLRDCTLHVVEVGELIKFENFKIEFIRTNHSIPDSCSIALYTPIGTIVHSGDFKVDFTPIDEQVLDLQRYAQLGKKGVLLLMADSTNALHKGYTMSEKTVGETLENLFEKATGRIIVSTFASNVHRLQQISDCARKNNRKIAFSGRSMENISRVAIDLGYLFIPEGMIISLDEIQNYENDRITIITTGSQGESMAALTRIASSTHRKIQIQKGDMVIISASPIPGNEKAVSNVINDLTQKGANVIYKAIEDIHVSGHACEEELKLMQALLKPKFFIPIHGEYRHLITHAKIAQTMGVDKSNIFILDTGDIFELSKGKGEITGKAPSGRILIDGMGIGDVGNMVLRDRKNLAEHGMITVVVTIDRRSKIVLGGPDIISRGFVYMRDSEELIREIRGIVLKCVEGCLERNITQWAEIKNTIRREVDNFVYMKMKKKPMILPVIVEI</sequence>
<dbReference type="PANTHER" id="PTHR43694:SF1">
    <property type="entry name" value="RIBONUCLEASE J"/>
    <property type="match status" value="1"/>
</dbReference>
<feature type="active site" description="Proton donor" evidence="11">
    <location>
        <position position="251"/>
    </location>
</feature>
<keyword evidence="3 10" id="KW-0540">Nuclease</keyword>
<keyword evidence="13" id="KW-0106">Calcium</keyword>
<keyword evidence="5 10" id="KW-0255">Endonuclease</keyword>
<organism evidence="15 16">
    <name type="scientific">Clostridium saccharobutylicum</name>
    <dbReference type="NCBI Taxonomy" id="169679"/>
    <lineage>
        <taxon>Bacteria</taxon>
        <taxon>Bacillati</taxon>
        <taxon>Bacillota</taxon>
        <taxon>Clostridia</taxon>
        <taxon>Eubacteriales</taxon>
        <taxon>Clostridiaceae</taxon>
        <taxon>Clostridium</taxon>
    </lineage>
</organism>
<dbReference type="PIRSF" id="PIRSF004803">
    <property type="entry name" value="RnjA"/>
    <property type="match status" value="1"/>
</dbReference>
<dbReference type="GO" id="GO:0004534">
    <property type="term" value="F:5'-3' RNA exonuclease activity"/>
    <property type="evidence" value="ECO:0007669"/>
    <property type="project" value="UniProtKB-UniRule"/>
</dbReference>
<evidence type="ECO:0000313" key="15">
    <source>
        <dbReference type="EMBL" id="OOM16154.1"/>
    </source>
</evidence>